<accession>A0A930V803</accession>
<dbReference type="GO" id="GO:0016747">
    <property type="term" value="F:acyltransferase activity, transferring groups other than amino-acyl groups"/>
    <property type="evidence" value="ECO:0007669"/>
    <property type="project" value="InterPro"/>
</dbReference>
<proteinExistence type="predicted"/>
<evidence type="ECO:0000313" key="4">
    <source>
        <dbReference type="EMBL" id="MBF4762579.1"/>
    </source>
</evidence>
<dbReference type="CDD" id="cd04301">
    <property type="entry name" value="NAT_SF"/>
    <property type="match status" value="1"/>
</dbReference>
<evidence type="ECO:0000256" key="1">
    <source>
        <dbReference type="ARBA" id="ARBA00022679"/>
    </source>
</evidence>
<evidence type="ECO:0000313" key="5">
    <source>
        <dbReference type="Proteomes" id="UP000640489"/>
    </source>
</evidence>
<gene>
    <name evidence="4" type="ORF">ISU07_05530</name>
</gene>
<evidence type="ECO:0000259" key="3">
    <source>
        <dbReference type="PROSITE" id="PS51186"/>
    </source>
</evidence>
<name>A0A930V803_9ACTN</name>
<dbReference type="PROSITE" id="PS51186">
    <property type="entry name" value="GNAT"/>
    <property type="match status" value="1"/>
</dbReference>
<organism evidence="4 5">
    <name type="scientific">Nocardioides islandensis</name>
    <dbReference type="NCBI Taxonomy" id="433663"/>
    <lineage>
        <taxon>Bacteria</taxon>
        <taxon>Bacillati</taxon>
        <taxon>Actinomycetota</taxon>
        <taxon>Actinomycetes</taxon>
        <taxon>Propionibacteriales</taxon>
        <taxon>Nocardioidaceae</taxon>
        <taxon>Nocardioides</taxon>
    </lineage>
</organism>
<evidence type="ECO:0000256" key="2">
    <source>
        <dbReference type="ARBA" id="ARBA00023315"/>
    </source>
</evidence>
<dbReference type="Gene3D" id="3.40.630.30">
    <property type="match status" value="1"/>
</dbReference>
<dbReference type="Pfam" id="PF00583">
    <property type="entry name" value="Acetyltransf_1"/>
    <property type="match status" value="1"/>
</dbReference>
<dbReference type="RefSeq" id="WP_194705797.1">
    <property type="nucleotide sequence ID" value="NZ_JADKPN010000002.1"/>
</dbReference>
<keyword evidence="5" id="KW-1185">Reference proteome</keyword>
<keyword evidence="2" id="KW-0012">Acyltransferase</keyword>
<dbReference type="Proteomes" id="UP000640489">
    <property type="component" value="Unassembled WGS sequence"/>
</dbReference>
<dbReference type="AlphaFoldDB" id="A0A930V803"/>
<dbReference type="EMBL" id="JADKPN010000002">
    <property type="protein sequence ID" value="MBF4762579.1"/>
    <property type="molecule type" value="Genomic_DNA"/>
</dbReference>
<dbReference type="PANTHER" id="PTHR43877:SF2">
    <property type="entry name" value="AMINOALKYLPHOSPHONATE N-ACETYLTRANSFERASE-RELATED"/>
    <property type="match status" value="1"/>
</dbReference>
<sequence length="159" mass="17486">MLVRRAEPGEYEQIGAVTVAAYEPFLNDVESDYRQHLAGAARRDAEAELWVAELDGRIVGTVTYCQVGSVWHELAREGEGEFRMLAVHPDAQGRGVGSALVELCEERARAEGMTAMVLCSQAGMSAAHRVYVRHGYERAPERDWAPVPGVDLVAFAKEL</sequence>
<dbReference type="PANTHER" id="PTHR43877">
    <property type="entry name" value="AMINOALKYLPHOSPHONATE N-ACETYLTRANSFERASE-RELATED-RELATED"/>
    <property type="match status" value="1"/>
</dbReference>
<keyword evidence="1" id="KW-0808">Transferase</keyword>
<dbReference type="InterPro" id="IPR016181">
    <property type="entry name" value="Acyl_CoA_acyltransferase"/>
</dbReference>
<reference evidence="4" key="1">
    <citation type="submission" date="2020-11" db="EMBL/GenBank/DDBJ databases">
        <title>Nocardioides sp. nov., isolated from Soil of Cynanchum wilfordii Hemsley rhizosphere.</title>
        <authorList>
            <person name="Lee J.-S."/>
            <person name="Suh M.K."/>
            <person name="Kim J.-S."/>
        </authorList>
    </citation>
    <scope>NUCLEOTIDE SEQUENCE</scope>
    <source>
        <strain evidence="4">KCTC 19275</strain>
    </source>
</reference>
<comment type="caution">
    <text evidence="4">The sequence shown here is derived from an EMBL/GenBank/DDBJ whole genome shotgun (WGS) entry which is preliminary data.</text>
</comment>
<dbReference type="SUPFAM" id="SSF55729">
    <property type="entry name" value="Acyl-CoA N-acyltransferases (Nat)"/>
    <property type="match status" value="1"/>
</dbReference>
<dbReference type="InterPro" id="IPR000182">
    <property type="entry name" value="GNAT_dom"/>
</dbReference>
<feature type="domain" description="N-acetyltransferase" evidence="3">
    <location>
        <begin position="1"/>
        <end position="159"/>
    </location>
</feature>
<dbReference type="InterPro" id="IPR050832">
    <property type="entry name" value="Bact_Acetyltransf"/>
</dbReference>
<protein>
    <submittedName>
        <fullName evidence="4">GNAT family N-acetyltransferase</fullName>
    </submittedName>
</protein>